<dbReference type="GO" id="GO:0005737">
    <property type="term" value="C:cytoplasm"/>
    <property type="evidence" value="ECO:0007669"/>
    <property type="project" value="TreeGrafter"/>
</dbReference>
<keyword evidence="3" id="KW-0663">Pyridoxal phosphate</keyword>
<dbReference type="EMBL" id="CAFAAX010000003">
    <property type="protein sequence ID" value="CAB4802377.1"/>
    <property type="molecule type" value="Genomic_DNA"/>
</dbReference>
<dbReference type="AlphaFoldDB" id="A0A6J6Y9R3"/>
<comment type="cofactor">
    <cofactor evidence="1">
        <name>pyridoxal 5'-phosphate</name>
        <dbReference type="ChEBI" id="CHEBI:597326"/>
    </cofactor>
</comment>
<evidence type="ECO:0000256" key="1">
    <source>
        <dbReference type="ARBA" id="ARBA00001933"/>
    </source>
</evidence>
<gene>
    <name evidence="5" type="ORF">UFOPK1541_00090</name>
    <name evidence="6" type="ORF">UFOPK3119_00061</name>
    <name evidence="7" type="ORF">UFOPK3861_00027</name>
</gene>
<organism evidence="6">
    <name type="scientific">freshwater metagenome</name>
    <dbReference type="NCBI Taxonomy" id="449393"/>
    <lineage>
        <taxon>unclassified sequences</taxon>
        <taxon>metagenomes</taxon>
        <taxon>ecological metagenomes</taxon>
    </lineage>
</organism>
<proteinExistence type="inferred from homology"/>
<dbReference type="CDD" id="cd00614">
    <property type="entry name" value="CGS_like"/>
    <property type="match status" value="1"/>
</dbReference>
<reference evidence="6" key="1">
    <citation type="submission" date="2020-05" db="EMBL/GenBank/DDBJ databases">
        <authorList>
            <person name="Chiriac C."/>
            <person name="Salcher M."/>
            <person name="Ghai R."/>
            <person name="Kavagutti S V."/>
        </authorList>
    </citation>
    <scope>NUCLEOTIDE SEQUENCE</scope>
</reference>
<evidence type="ECO:0000256" key="3">
    <source>
        <dbReference type="ARBA" id="ARBA00022898"/>
    </source>
</evidence>
<dbReference type="Pfam" id="PF01053">
    <property type="entry name" value="Cys_Met_Meta_PP"/>
    <property type="match status" value="1"/>
</dbReference>
<protein>
    <submittedName>
        <fullName evidence="6">Unannotated protein</fullName>
    </submittedName>
</protein>
<dbReference type="PANTHER" id="PTHR11808:SF15">
    <property type="entry name" value="CYSTATHIONINE GAMMA-LYASE"/>
    <property type="match status" value="1"/>
</dbReference>
<dbReference type="InterPro" id="IPR015424">
    <property type="entry name" value="PyrdxlP-dep_Trfase"/>
</dbReference>
<evidence type="ECO:0000313" key="7">
    <source>
        <dbReference type="EMBL" id="CAB4948396.1"/>
    </source>
</evidence>
<evidence type="ECO:0000256" key="2">
    <source>
        <dbReference type="ARBA" id="ARBA00009077"/>
    </source>
</evidence>
<accession>A0A6J6Y9R3</accession>
<dbReference type="InterPro" id="IPR015421">
    <property type="entry name" value="PyrdxlP-dep_Trfase_major"/>
</dbReference>
<dbReference type="GO" id="GO:0019343">
    <property type="term" value="P:cysteine biosynthetic process via cystathionine"/>
    <property type="evidence" value="ECO:0007669"/>
    <property type="project" value="TreeGrafter"/>
</dbReference>
<dbReference type="Gene3D" id="3.40.640.10">
    <property type="entry name" value="Type I PLP-dependent aspartate aminotransferase-like (Major domain)"/>
    <property type="match status" value="1"/>
</dbReference>
<feature type="region of interest" description="Disordered" evidence="4">
    <location>
        <begin position="1"/>
        <end position="25"/>
    </location>
</feature>
<dbReference type="InterPro" id="IPR015422">
    <property type="entry name" value="PyrdxlP-dep_Trfase_small"/>
</dbReference>
<dbReference type="EMBL" id="CAEZTA010000004">
    <property type="protein sequence ID" value="CAB4548948.1"/>
    <property type="molecule type" value="Genomic_DNA"/>
</dbReference>
<dbReference type="FunFam" id="3.40.640.10:FF:000046">
    <property type="entry name" value="Cystathionine gamma-lyase"/>
    <property type="match status" value="1"/>
</dbReference>
<dbReference type="PIRSF" id="PIRSF001434">
    <property type="entry name" value="CGS"/>
    <property type="match status" value="1"/>
</dbReference>
<dbReference type="SUPFAM" id="SSF53383">
    <property type="entry name" value="PLP-dependent transferases"/>
    <property type="match status" value="1"/>
</dbReference>
<dbReference type="EMBL" id="CAFBNQ010000001">
    <property type="protein sequence ID" value="CAB4948396.1"/>
    <property type="molecule type" value="Genomic_DNA"/>
</dbReference>
<dbReference type="PANTHER" id="PTHR11808">
    <property type="entry name" value="TRANS-SULFURATION ENZYME FAMILY MEMBER"/>
    <property type="match status" value="1"/>
</dbReference>
<dbReference type="GO" id="GO:0003962">
    <property type="term" value="F:cystathionine gamma-synthase activity"/>
    <property type="evidence" value="ECO:0007669"/>
    <property type="project" value="TreeGrafter"/>
</dbReference>
<dbReference type="GO" id="GO:0019346">
    <property type="term" value="P:transsulfuration"/>
    <property type="evidence" value="ECO:0007669"/>
    <property type="project" value="InterPro"/>
</dbReference>
<dbReference type="GO" id="GO:0030170">
    <property type="term" value="F:pyridoxal phosphate binding"/>
    <property type="evidence" value="ECO:0007669"/>
    <property type="project" value="InterPro"/>
</dbReference>
<dbReference type="InterPro" id="IPR000277">
    <property type="entry name" value="Cys/Met-Metab_PyrdxlP-dep_enz"/>
</dbReference>
<evidence type="ECO:0000313" key="5">
    <source>
        <dbReference type="EMBL" id="CAB4548948.1"/>
    </source>
</evidence>
<comment type="similarity">
    <text evidence="2">Belongs to the trans-sulfuration enzymes family.</text>
</comment>
<sequence length="372" mass="39356">MTSDKSLSPETIAVTAGRPPFGPDSALNPPISLNSTFVAGGAVGYGRYGNETWLALEEAISALEGGKTLTYSSGMAAVTAVFSTLPVGAKVVASNQGYSGVMTLLGNYSAANRLQVAFVSITDTDQVIKELSGATLLWIESPTNPGLEVADLPALIKAAKASGVTVAVDNTFATALNQKPLALGADIVMNSVTKYLAGHSDVVLGSLSTSDPVHFKTLEDARKFNGSIPGPFEAFLALRGIRTFPLRFQKSSETALELAKRLSAHPLVTRVRYPGLPTDSEHEKAKAFMKGFGAIVSFEYAGDGAQTDKVCESSKIVTYATSLGGVESLWERRRRWPIESQSVPESLIRLSVGCENVDDLWADIDAALHAAK</sequence>
<evidence type="ECO:0000256" key="4">
    <source>
        <dbReference type="SAM" id="MobiDB-lite"/>
    </source>
</evidence>
<dbReference type="GO" id="GO:0004123">
    <property type="term" value="F:cystathionine gamma-lyase activity"/>
    <property type="evidence" value="ECO:0007669"/>
    <property type="project" value="TreeGrafter"/>
</dbReference>
<dbReference type="Gene3D" id="3.90.1150.10">
    <property type="entry name" value="Aspartate Aminotransferase, domain 1"/>
    <property type="match status" value="1"/>
</dbReference>
<evidence type="ECO:0000313" key="6">
    <source>
        <dbReference type="EMBL" id="CAB4802377.1"/>
    </source>
</evidence>
<name>A0A6J6Y9R3_9ZZZZ</name>